<sequence length="118" mass="13294">MATLRPLYATAYRNYTAAPCRRPRLYESFYRYAGGLDDPTPRLVQPALRRAHEVMDLAALEAALEWRAIPGCRRVRRADGLAWRGGYQGLQGREVHDLMGPAQSRRHQAVRGLSSPSS</sequence>
<evidence type="ECO:0000313" key="2">
    <source>
        <dbReference type="EMBL" id="PNW83648.1"/>
    </source>
</evidence>
<dbReference type="KEGG" id="cre:CHLRE_05g238140v5"/>
<evidence type="ECO:0000313" key="3">
    <source>
        <dbReference type="Proteomes" id="UP000006906"/>
    </source>
</evidence>
<gene>
    <name evidence="2" type="ORF">CHLRE_05g238140v5</name>
</gene>
<evidence type="ECO:0000256" key="1">
    <source>
        <dbReference type="SAM" id="MobiDB-lite"/>
    </source>
</evidence>
<accession>A0A2K3DT18</accession>
<protein>
    <submittedName>
        <fullName evidence="2">Uncharacterized protein</fullName>
    </submittedName>
</protein>
<dbReference type="RefSeq" id="XP_042924868.1">
    <property type="nucleotide sequence ID" value="XM_043062304.1"/>
</dbReference>
<feature type="region of interest" description="Disordered" evidence="1">
    <location>
        <begin position="94"/>
        <end position="118"/>
    </location>
</feature>
<reference evidence="2 3" key="1">
    <citation type="journal article" date="2007" name="Science">
        <title>The Chlamydomonas genome reveals the evolution of key animal and plant functions.</title>
        <authorList>
            <person name="Merchant S.S."/>
            <person name="Prochnik S.E."/>
            <person name="Vallon O."/>
            <person name="Harris E.H."/>
            <person name="Karpowicz S.J."/>
            <person name="Witman G.B."/>
            <person name="Terry A."/>
            <person name="Salamov A."/>
            <person name="Fritz-Laylin L.K."/>
            <person name="Marechal-Drouard L."/>
            <person name="Marshall W.F."/>
            <person name="Qu L.H."/>
            <person name="Nelson D.R."/>
            <person name="Sanderfoot A.A."/>
            <person name="Spalding M.H."/>
            <person name="Kapitonov V.V."/>
            <person name="Ren Q."/>
            <person name="Ferris P."/>
            <person name="Lindquist E."/>
            <person name="Shapiro H."/>
            <person name="Lucas S.M."/>
            <person name="Grimwood J."/>
            <person name="Schmutz J."/>
            <person name="Cardol P."/>
            <person name="Cerutti H."/>
            <person name="Chanfreau G."/>
            <person name="Chen C.L."/>
            <person name="Cognat V."/>
            <person name="Croft M.T."/>
            <person name="Dent R."/>
            <person name="Dutcher S."/>
            <person name="Fernandez E."/>
            <person name="Fukuzawa H."/>
            <person name="Gonzalez-Ballester D."/>
            <person name="Gonzalez-Halphen D."/>
            <person name="Hallmann A."/>
            <person name="Hanikenne M."/>
            <person name="Hippler M."/>
            <person name="Inwood W."/>
            <person name="Jabbari K."/>
            <person name="Kalanon M."/>
            <person name="Kuras R."/>
            <person name="Lefebvre P.A."/>
            <person name="Lemaire S.D."/>
            <person name="Lobanov A.V."/>
            <person name="Lohr M."/>
            <person name="Manuell A."/>
            <person name="Meier I."/>
            <person name="Mets L."/>
            <person name="Mittag M."/>
            <person name="Mittelmeier T."/>
            <person name="Moroney J.V."/>
            <person name="Moseley J."/>
            <person name="Napoli C."/>
            <person name="Nedelcu A.M."/>
            <person name="Niyogi K."/>
            <person name="Novoselov S.V."/>
            <person name="Paulsen I.T."/>
            <person name="Pazour G."/>
            <person name="Purton S."/>
            <person name="Ral J.P."/>
            <person name="Riano-Pachon D.M."/>
            <person name="Riekhof W."/>
            <person name="Rymarquis L."/>
            <person name="Schroda M."/>
            <person name="Stern D."/>
            <person name="Umen J."/>
            <person name="Willows R."/>
            <person name="Wilson N."/>
            <person name="Zimmer S.L."/>
            <person name="Allmer J."/>
            <person name="Balk J."/>
            <person name="Bisova K."/>
            <person name="Chen C.J."/>
            <person name="Elias M."/>
            <person name="Gendler K."/>
            <person name="Hauser C."/>
            <person name="Lamb M.R."/>
            <person name="Ledford H."/>
            <person name="Long J.C."/>
            <person name="Minagawa J."/>
            <person name="Page M.D."/>
            <person name="Pan J."/>
            <person name="Pootakham W."/>
            <person name="Roje S."/>
            <person name="Rose A."/>
            <person name="Stahlberg E."/>
            <person name="Terauchi A.M."/>
            <person name="Yang P."/>
            <person name="Ball S."/>
            <person name="Bowler C."/>
            <person name="Dieckmann C.L."/>
            <person name="Gladyshev V.N."/>
            <person name="Green P."/>
            <person name="Jorgensen R."/>
            <person name="Mayfield S."/>
            <person name="Mueller-Roeber B."/>
            <person name="Rajamani S."/>
            <person name="Sayre R.T."/>
            <person name="Brokstein P."/>
            <person name="Dubchak I."/>
            <person name="Goodstein D."/>
            <person name="Hornick L."/>
            <person name="Huang Y.W."/>
            <person name="Jhaveri J."/>
            <person name="Luo Y."/>
            <person name="Martinez D."/>
            <person name="Ngau W.C."/>
            <person name="Otillar B."/>
            <person name="Poliakov A."/>
            <person name="Porter A."/>
            <person name="Szajkowski L."/>
            <person name="Werner G."/>
            <person name="Zhou K."/>
            <person name="Grigoriev I.V."/>
            <person name="Rokhsar D.S."/>
            <person name="Grossman A.R."/>
        </authorList>
    </citation>
    <scope>NUCLEOTIDE SEQUENCE [LARGE SCALE GENOMIC DNA]</scope>
    <source>
        <strain evidence="3">CC-503</strain>
    </source>
</reference>
<dbReference type="GeneID" id="66053398"/>
<dbReference type="AlphaFoldDB" id="A0A2K3DT18"/>
<dbReference type="EMBL" id="CM008966">
    <property type="protein sequence ID" value="PNW83648.1"/>
    <property type="molecule type" value="Genomic_DNA"/>
</dbReference>
<dbReference type="ExpressionAtlas" id="A0A2K3DT18">
    <property type="expression patterns" value="differential"/>
</dbReference>
<keyword evidence="3" id="KW-1185">Reference proteome</keyword>
<dbReference type="PaxDb" id="3055-EDO99879"/>
<proteinExistence type="predicted"/>
<name>A0A2K3DT18_CHLRE</name>
<dbReference type="Gramene" id="PNW83648">
    <property type="protein sequence ID" value="PNW83648"/>
    <property type="gene ID" value="CHLRE_05g238140v5"/>
</dbReference>
<organism evidence="2 3">
    <name type="scientific">Chlamydomonas reinhardtii</name>
    <name type="common">Chlamydomonas smithii</name>
    <dbReference type="NCBI Taxonomy" id="3055"/>
    <lineage>
        <taxon>Eukaryota</taxon>
        <taxon>Viridiplantae</taxon>
        <taxon>Chlorophyta</taxon>
        <taxon>core chlorophytes</taxon>
        <taxon>Chlorophyceae</taxon>
        <taxon>CS clade</taxon>
        <taxon>Chlamydomonadales</taxon>
        <taxon>Chlamydomonadaceae</taxon>
        <taxon>Chlamydomonas</taxon>
    </lineage>
</organism>
<dbReference type="Proteomes" id="UP000006906">
    <property type="component" value="Chromosome 5"/>
</dbReference>
<dbReference type="InParanoid" id="A0A2K3DT18"/>